<protein>
    <submittedName>
        <fullName evidence="2">Choline kinase</fullName>
    </submittedName>
</protein>
<dbReference type="InterPro" id="IPR011009">
    <property type="entry name" value="Kinase-like_dom_sf"/>
</dbReference>
<dbReference type="RefSeq" id="WP_231896587.1">
    <property type="nucleotide sequence ID" value="NZ_CP018308.1"/>
</dbReference>
<keyword evidence="2" id="KW-0808">Transferase</keyword>
<evidence type="ECO:0000313" key="2">
    <source>
        <dbReference type="EMBL" id="ASI90817.1"/>
    </source>
</evidence>
<dbReference type="GO" id="GO:0016301">
    <property type="term" value="F:kinase activity"/>
    <property type="evidence" value="ECO:0007669"/>
    <property type="project" value="UniProtKB-KW"/>
</dbReference>
<accession>A0AAN1FIA4</accession>
<evidence type="ECO:0000313" key="3">
    <source>
        <dbReference type="Proteomes" id="UP000197092"/>
    </source>
</evidence>
<organism evidence="2 3">
    <name type="scientific">Vibrio mediterranei</name>
    <dbReference type="NCBI Taxonomy" id="689"/>
    <lineage>
        <taxon>Bacteria</taxon>
        <taxon>Pseudomonadati</taxon>
        <taxon>Pseudomonadota</taxon>
        <taxon>Gammaproteobacteria</taxon>
        <taxon>Vibrionales</taxon>
        <taxon>Vibrionaceae</taxon>
        <taxon>Vibrio</taxon>
    </lineage>
</organism>
<dbReference type="KEGG" id="vsh:BSZ05_14035"/>
<dbReference type="Pfam" id="PF01636">
    <property type="entry name" value="APH"/>
    <property type="match status" value="1"/>
</dbReference>
<name>A0AAN1FIA4_9VIBR</name>
<dbReference type="SUPFAM" id="SSF56112">
    <property type="entry name" value="Protein kinase-like (PK-like)"/>
    <property type="match status" value="1"/>
</dbReference>
<dbReference type="Gene3D" id="3.90.1200.10">
    <property type="match status" value="1"/>
</dbReference>
<dbReference type="Proteomes" id="UP000197092">
    <property type="component" value="Chromosome 1"/>
</dbReference>
<evidence type="ECO:0000259" key="1">
    <source>
        <dbReference type="Pfam" id="PF01636"/>
    </source>
</evidence>
<dbReference type="InterPro" id="IPR002575">
    <property type="entry name" value="Aminoglycoside_PTrfase"/>
</dbReference>
<reference evidence="3" key="1">
    <citation type="submission" date="2016-12" db="EMBL/GenBank/DDBJ databases">
        <title>Comparative genomic analysis reveals the diversity, evolution, and environmental adaptation strategies of the genus Vibrio.</title>
        <authorList>
            <person name="Lin H."/>
            <person name="Wang X."/>
            <person name="Zhang X.-H."/>
        </authorList>
    </citation>
    <scope>NUCLEOTIDE SEQUENCE [LARGE SCALE GENOMIC DNA]</scope>
    <source>
        <strain evidence="3">QT6D1</strain>
    </source>
</reference>
<proteinExistence type="predicted"/>
<dbReference type="AlphaFoldDB" id="A0AAN1FIA4"/>
<sequence>MKSQDLSKMGNAQVILCEGGGRPYINKRNASPVEVGFYQYAAPELKNVQTPQLIKVDGDDLIIELVPNKVTLEELQQSSGTFEQLSHIHQSSYIPTFEVKEHAWSLQDTEFAFRALSLPSETQDVLLTIQTLSSELFEHSGLVSGDTNDGNWGRRDNGELVLFDWERFGFGSPAIDLAPLVKGLGTRSGYRSVTDKYLIYNSSISAEMLEKHLVIAKAWIVIEVTNLLICRRNHEAQKYINWFNGNVPDWCQKVVTLLYWISRLSGLCSSTFNVNSTVTKVDYQHFT</sequence>
<dbReference type="EMBL" id="CP018308">
    <property type="protein sequence ID" value="ASI90817.1"/>
    <property type="molecule type" value="Genomic_DNA"/>
</dbReference>
<keyword evidence="2" id="KW-0418">Kinase</keyword>
<feature type="domain" description="Aminoglycoside phosphotransferase" evidence="1">
    <location>
        <begin position="83"/>
        <end position="182"/>
    </location>
</feature>
<gene>
    <name evidence="2" type="ORF">BSZ05_14035</name>
</gene>